<keyword evidence="2" id="KW-1185">Reference proteome</keyword>
<proteinExistence type="predicted"/>
<dbReference type="OrthoDB" id="9776275at2"/>
<dbReference type="AlphaFoldDB" id="A0A3D8J9B0"/>
<dbReference type="InterPro" id="IPR018707">
    <property type="entry name" value="LpxR"/>
</dbReference>
<evidence type="ECO:0000313" key="2">
    <source>
        <dbReference type="Proteomes" id="UP000256695"/>
    </source>
</evidence>
<dbReference type="Proteomes" id="UP000256695">
    <property type="component" value="Unassembled WGS sequence"/>
</dbReference>
<dbReference type="InterPro" id="IPR037107">
    <property type="entry name" value="Put_OMP_sf"/>
</dbReference>
<name>A0A3D8J9B0_9HELI</name>
<dbReference type="RefSeq" id="WP_115578765.1">
    <property type="nucleotide sequence ID" value="NZ_NXLX01000005.1"/>
</dbReference>
<accession>A0A3D8J9B0</accession>
<dbReference type="Gene3D" id="2.40.128.140">
    <property type="entry name" value="Outer membrane protein"/>
    <property type="match status" value="1"/>
</dbReference>
<protein>
    <recommendedName>
        <fullName evidence="3">DUF2219 domain-containing protein</fullName>
    </recommendedName>
</protein>
<evidence type="ECO:0008006" key="3">
    <source>
        <dbReference type="Google" id="ProtNLM"/>
    </source>
</evidence>
<gene>
    <name evidence="1" type="ORF">CQA57_03050</name>
</gene>
<dbReference type="EMBL" id="NXLX01000005">
    <property type="protein sequence ID" value="RDU74083.1"/>
    <property type="molecule type" value="Genomic_DNA"/>
</dbReference>
<comment type="caution">
    <text evidence="1">The sequence shown here is derived from an EMBL/GenBank/DDBJ whole genome shotgun (WGS) entry which is preliminary data.</text>
</comment>
<organism evidence="1 2">
    <name type="scientific">Helicobacter anseris</name>
    <dbReference type="NCBI Taxonomy" id="375926"/>
    <lineage>
        <taxon>Bacteria</taxon>
        <taxon>Pseudomonadati</taxon>
        <taxon>Campylobacterota</taxon>
        <taxon>Epsilonproteobacteria</taxon>
        <taxon>Campylobacterales</taxon>
        <taxon>Helicobacteraceae</taxon>
        <taxon>Helicobacter</taxon>
    </lineage>
</organism>
<reference evidence="1 2" key="1">
    <citation type="submission" date="2018-04" db="EMBL/GenBank/DDBJ databases">
        <title>Novel Campyloabacter and Helicobacter Species and Strains.</title>
        <authorList>
            <person name="Mannion A.J."/>
            <person name="Shen Z."/>
            <person name="Fox J.G."/>
        </authorList>
    </citation>
    <scope>NUCLEOTIDE SEQUENCE [LARGE SCALE GENOMIC DNA]</scope>
    <source>
        <strain evidence="1 2">MIT 04-9362</strain>
    </source>
</reference>
<dbReference type="Pfam" id="PF09982">
    <property type="entry name" value="LpxR"/>
    <property type="match status" value="1"/>
</dbReference>
<evidence type="ECO:0000313" key="1">
    <source>
        <dbReference type="EMBL" id="RDU74083.1"/>
    </source>
</evidence>
<sequence length="330" mass="37339">MVAFRFIYLFVFCFCFIYSQDITKQDNAVVPYKKFFLSIITQNDSYFNVFIDRYYTAGHGLLFSSKEGEYGFLDSLGFIKGASSFSVAINQSIYAPKDRRATQPSYGSHPYGGYANIGFFWHHRTRDILENIGIRVGITGNASFAREAQDFVHSVIGSILLKGWGTQIKNEFIFNTHYDWTYRHKIRDFGIFSIDVLPNFEIAMGNANIYTKGGAVFRIGRNLQSTFLPQGIAGENGGLNTGRVYADGLGYYFFLGVNGGYVARKLFIQGNTLDAYRRADLVHWVGNFISGFAIVSGRMSFTYQAIYTSREFAKQEKAHGVGSFNFAWSF</sequence>